<organism evidence="4 5">
    <name type="scientific">Thermoclostridium stercorarium subsp. thermolacticum DSM 2910</name>
    <dbReference type="NCBI Taxonomy" id="1121336"/>
    <lineage>
        <taxon>Bacteria</taxon>
        <taxon>Bacillati</taxon>
        <taxon>Bacillota</taxon>
        <taxon>Clostridia</taxon>
        <taxon>Eubacteriales</taxon>
        <taxon>Oscillospiraceae</taxon>
        <taxon>Thermoclostridium</taxon>
    </lineage>
</organism>
<feature type="transmembrane region" description="Helical" evidence="1">
    <location>
        <begin position="123"/>
        <end position="144"/>
    </location>
</feature>
<keyword evidence="2" id="KW-0732">Signal</keyword>
<feature type="chain" id="PRO_5008532865" evidence="2">
    <location>
        <begin position="25"/>
        <end position="162"/>
    </location>
</feature>
<gene>
    <name evidence="4" type="ORF">CSTERTH_12460</name>
</gene>
<dbReference type="EMBL" id="CP014672">
    <property type="protein sequence ID" value="ANW99784.1"/>
    <property type="molecule type" value="Genomic_DNA"/>
</dbReference>
<dbReference type="NCBIfam" id="NF037970">
    <property type="entry name" value="vanZ_1"/>
    <property type="match status" value="1"/>
</dbReference>
<feature type="transmembrane region" description="Helical" evidence="1">
    <location>
        <begin position="93"/>
        <end position="111"/>
    </location>
</feature>
<dbReference type="Pfam" id="PF04892">
    <property type="entry name" value="VanZ"/>
    <property type="match status" value="1"/>
</dbReference>
<feature type="signal peptide" evidence="2">
    <location>
        <begin position="1"/>
        <end position="24"/>
    </location>
</feature>
<name>A0A1B1YG88_THEST</name>
<dbReference type="InterPro" id="IPR006976">
    <property type="entry name" value="VanZ-like"/>
</dbReference>
<evidence type="ECO:0000259" key="3">
    <source>
        <dbReference type="Pfam" id="PF04892"/>
    </source>
</evidence>
<evidence type="ECO:0000313" key="4">
    <source>
        <dbReference type="EMBL" id="ANW99784.1"/>
    </source>
</evidence>
<dbReference type="OrthoDB" id="291892at2"/>
<protein>
    <submittedName>
        <fullName evidence="4">VanZ family protein</fullName>
    </submittedName>
</protein>
<feature type="transmembrane region" description="Helical" evidence="1">
    <location>
        <begin position="65"/>
        <end position="81"/>
    </location>
</feature>
<dbReference type="Proteomes" id="UP000092971">
    <property type="component" value="Chromosome"/>
</dbReference>
<dbReference type="AlphaFoldDB" id="A0A1B1YG88"/>
<reference evidence="4 5" key="1">
    <citation type="submission" date="2016-02" db="EMBL/GenBank/DDBJ databases">
        <title>Comparison of Clostridium stercorarium subspecies using comparative genomics and transcriptomics.</title>
        <authorList>
            <person name="Schellenberg J."/>
            <person name="Thallinger G."/>
            <person name="Levin D.B."/>
            <person name="Zhang X."/>
            <person name="Alvare G."/>
            <person name="Fristensky B."/>
            <person name="Sparling R."/>
        </authorList>
    </citation>
    <scope>NUCLEOTIDE SEQUENCE [LARGE SCALE GENOMIC DNA]</scope>
    <source>
        <strain evidence="4 5">DSM 2910</strain>
    </source>
</reference>
<dbReference type="InterPro" id="IPR016747">
    <property type="entry name" value="Phosphotransbutyrylase"/>
</dbReference>
<sequence length="162" mass="17839">MYKKISWAAVVLWMVVIFCLSAQVAEQSNQLSGGVTDIVVKTVEKVKPEAEINAKVLNHIIRKNAHFFCYLVLGLLAMNAFRRSGFPMNKSALLSFFLCALYAVSDEIHQLYVPGRGAKASDVFIDCAGAAAGLVIYRILAFVFGSIISRRNELPDHAEAND</sequence>
<dbReference type="RefSeq" id="WP_015360228.1">
    <property type="nucleotide sequence ID" value="NZ_CP014672.1"/>
</dbReference>
<evidence type="ECO:0000313" key="5">
    <source>
        <dbReference type="Proteomes" id="UP000092971"/>
    </source>
</evidence>
<proteinExistence type="predicted"/>
<feature type="domain" description="VanZ-like" evidence="3">
    <location>
        <begin position="7"/>
        <end position="140"/>
    </location>
</feature>
<evidence type="ECO:0000256" key="1">
    <source>
        <dbReference type="SAM" id="Phobius"/>
    </source>
</evidence>
<dbReference type="PIRSF" id="PIRSF019083">
    <property type="entry name" value="UCP019083_VanZ"/>
    <property type="match status" value="1"/>
</dbReference>
<keyword evidence="1" id="KW-1133">Transmembrane helix</keyword>
<keyword evidence="1" id="KW-0472">Membrane</keyword>
<keyword evidence="1" id="KW-0812">Transmembrane</keyword>
<evidence type="ECO:0000256" key="2">
    <source>
        <dbReference type="SAM" id="SignalP"/>
    </source>
</evidence>
<accession>A0A1B1YG88</accession>